<evidence type="ECO:0000313" key="10">
    <source>
        <dbReference type="EMBL" id="EIG55280.1"/>
    </source>
</evidence>
<accession>I2Q674</accession>
<dbReference type="GO" id="GO:0047471">
    <property type="term" value="F:maltose alpha-D-glucosyltransferase activity"/>
    <property type="evidence" value="ECO:0007669"/>
    <property type="project" value="UniProtKB-EC"/>
</dbReference>
<feature type="domain" description="Glycosyl hydrolase family 13 catalytic" evidence="9">
    <location>
        <begin position="22"/>
        <end position="415"/>
    </location>
</feature>
<name>I2Q674_9BACT</name>
<dbReference type="InterPro" id="IPR032091">
    <property type="entry name" value="Malt_amylase-like_C"/>
</dbReference>
<comment type="similarity">
    <text evidence="2">Belongs to the glycosyl hydrolase 13 family. TreS subfamily.</text>
</comment>
<dbReference type="Pfam" id="PF00128">
    <property type="entry name" value="Alpha-amylase"/>
    <property type="match status" value="1"/>
</dbReference>
<dbReference type="EMBL" id="JH600068">
    <property type="protein sequence ID" value="EIG55280.1"/>
    <property type="molecule type" value="Genomic_DNA"/>
</dbReference>
<dbReference type="AlphaFoldDB" id="I2Q674"/>
<dbReference type="eggNOG" id="COG0366">
    <property type="taxonomic scope" value="Bacteria"/>
</dbReference>
<evidence type="ECO:0000256" key="8">
    <source>
        <dbReference type="SAM" id="MobiDB-lite"/>
    </source>
</evidence>
<dbReference type="InterPro" id="IPR017853">
    <property type="entry name" value="GH"/>
</dbReference>
<dbReference type="GO" id="GO:0005975">
    <property type="term" value="P:carbohydrate metabolic process"/>
    <property type="evidence" value="ECO:0007669"/>
    <property type="project" value="InterPro"/>
</dbReference>
<keyword evidence="6" id="KW-0413">Isomerase</keyword>
<dbReference type="Pfam" id="PF16657">
    <property type="entry name" value="Malt_amylase_C"/>
    <property type="match status" value="1"/>
</dbReference>
<dbReference type="SMART" id="SM00642">
    <property type="entry name" value="Aamy"/>
    <property type="match status" value="1"/>
</dbReference>
<dbReference type="InterPro" id="IPR013780">
    <property type="entry name" value="Glyco_hydro_b"/>
</dbReference>
<evidence type="ECO:0000256" key="6">
    <source>
        <dbReference type="ARBA" id="ARBA00023235"/>
    </source>
</evidence>
<dbReference type="Gene3D" id="3.90.400.10">
    <property type="entry name" value="Oligo-1,6-glucosidase, Domain 2"/>
    <property type="match status" value="1"/>
</dbReference>
<sequence length="1107" mass="124698">MSPMRFPGDDDPLWYKDAVIYEVHVKAFMDGNGDGIGDFVGLTGRLDYLANLGVDTLWLLPFYPSPLRDDGYDIADYYGIHPHYGTLRDFKDFLREAHDRGLKVITELVVNHTSDQHPWFKRSRVAPPGDPWRDYYVWSKTPDKYRQARIIFKDFEHSNWTFDQEAGAYYWHRFYSHQPDLNYDNPRVRKDIIKVMDFWLSLGVDGLRLDAVPYLYERRGTNCENLPETHVFLKKLRAHVDTRFKNRMLLAEANQWPEDAVSYFGDGDECHMAYHFPIMPRIYMALMMEDRFPILDIMEQTPAIPPNSQWAMFLRNHDELTLEMVSDEERDYMYKVYAKDRQARINLGIRRRLAPLMQGSRRRMELINFLLLSFPGTPIIYYGDEIGMGDNFHLGDRDGVRTPMQWSPDKNAGFSCANPQNLYLPVVIDPQYHYLAVNVENQEANLSSFLWWMRRMIALRRRLPVMGRGDMVFLSAENNKVLAFTRSHEGEVILVVVNLSRFSQVAVIDLAAFAGITPVDAFSGSRFPPVTGAPYVLPLSRHDYYWLRLARGEEQARDTASAAIPRLDLSLGLKSLLGPTQRKALAEEALPLYARRMGPAGPPLAGAQRVAILDAVPVGPRGLTAWLLLLEIQTLTGESRVASFVLALATGEEAAAIERDGPRDVVARVSHAGREGTLVTGFAMAGLRAWWPEAVFRKARLRGADGVLVALPEPEYTRTPCRDGVCPPSRMVREGQSNIGLEYNGELYFKFYGTLDGGPHPEAEMLRYLSGEGGFPQTPKLAGTVEYRPKGGGEAITVATVQEYVAGARQGLDFTLEHLERYFEQRRALPDRPQGPEEPSGAGDSASDMAKSMAGMADEFYLEMARLLGRRTAQMHLALGRGQGAFAPEPFTKLYQRSVYQAIRNRIRRATAQLARSLPSLPPEWREAAALAVGWESPSLQAIAGLLTAAVDTVKIRIHGELRLENLLFTGKDFLVVDFEGDPRRPVGERRLKRSALRDVASLFYSFYAAGEAGVGRHKEAHPEDAERAGGWAWPWAEAVSRAFFGAYAAEAGDSPILPGRREMLLLLKSFLLEEAYDALAVALALDGRPERIGAPLSCIRLVLELK</sequence>
<proteinExistence type="inferred from homology"/>
<dbReference type="PANTHER" id="PTHR10357">
    <property type="entry name" value="ALPHA-AMYLASE FAMILY MEMBER"/>
    <property type="match status" value="1"/>
</dbReference>
<dbReference type="InterPro" id="IPR011009">
    <property type="entry name" value="Kinase-like_dom_sf"/>
</dbReference>
<dbReference type="Gene3D" id="3.20.20.80">
    <property type="entry name" value="Glycosidases"/>
    <property type="match status" value="1"/>
</dbReference>
<dbReference type="FunFam" id="3.20.20.80:FF:000055">
    <property type="entry name" value="Trehalose synthase"/>
    <property type="match status" value="1"/>
</dbReference>
<dbReference type="NCBIfam" id="TIGR02456">
    <property type="entry name" value="treS_nterm"/>
    <property type="match status" value="1"/>
</dbReference>
<dbReference type="SUPFAM" id="SSF51445">
    <property type="entry name" value="(Trans)glycosidases"/>
    <property type="match status" value="1"/>
</dbReference>
<dbReference type="Gene3D" id="3.90.1200.10">
    <property type="match status" value="1"/>
</dbReference>
<evidence type="ECO:0000256" key="4">
    <source>
        <dbReference type="ARBA" id="ARBA00022723"/>
    </source>
</evidence>
<evidence type="ECO:0000259" key="9">
    <source>
        <dbReference type="SMART" id="SM00642"/>
    </source>
</evidence>
<dbReference type="OrthoDB" id="9805159at2"/>
<dbReference type="EC" id="5.4.99.16" evidence="3"/>
<dbReference type="Gene3D" id="2.60.40.1180">
    <property type="entry name" value="Golgi alpha-mannosidase II"/>
    <property type="match status" value="1"/>
</dbReference>
<gene>
    <name evidence="10" type="ORF">DesU5LDRAFT_3660</name>
</gene>
<feature type="region of interest" description="Disordered" evidence="8">
    <location>
        <begin position="826"/>
        <end position="849"/>
    </location>
</feature>
<dbReference type="HOGENOM" id="CLU_007635_1_0_7"/>
<dbReference type="CDD" id="cd11334">
    <property type="entry name" value="AmyAc_TreS"/>
    <property type="match status" value="1"/>
</dbReference>
<dbReference type="SUPFAM" id="SSF56112">
    <property type="entry name" value="Protein kinase-like (PK-like)"/>
    <property type="match status" value="1"/>
</dbReference>
<dbReference type="GO" id="GO:0046872">
    <property type="term" value="F:metal ion binding"/>
    <property type="evidence" value="ECO:0007669"/>
    <property type="project" value="UniProtKB-KW"/>
</dbReference>
<comment type="catalytic activity">
    <reaction evidence="1">
        <text>D-maltose = alpha,alpha-trehalose</text>
        <dbReference type="Rhea" id="RHEA:15145"/>
        <dbReference type="ChEBI" id="CHEBI:16551"/>
        <dbReference type="ChEBI" id="CHEBI:17306"/>
        <dbReference type="EC" id="5.4.99.16"/>
    </reaction>
</comment>
<keyword evidence="5" id="KW-0106">Calcium</keyword>
<keyword evidence="4" id="KW-0479">Metal-binding</keyword>
<reference evidence="10" key="1">
    <citation type="submission" date="2011-11" db="EMBL/GenBank/DDBJ databases">
        <title>Improved High-Quality Draft sequence of Desulfovibrio sp. U5L.</title>
        <authorList>
            <consortium name="US DOE Joint Genome Institute"/>
            <person name="Lucas S."/>
            <person name="Han J."/>
            <person name="Lapidus A."/>
            <person name="Cheng J.-F."/>
            <person name="Goodwin L."/>
            <person name="Pitluck S."/>
            <person name="Peters L."/>
            <person name="Ovchinnikova G."/>
            <person name="Held B."/>
            <person name="Detter J.C."/>
            <person name="Han C."/>
            <person name="Tapia R."/>
            <person name="Land M."/>
            <person name="Hauser L."/>
            <person name="Kyrpides N."/>
            <person name="Ivanova N."/>
            <person name="Pagani I."/>
            <person name="Gabster J."/>
            <person name="Walker C."/>
            <person name="Stolyar S."/>
            <person name="Stahl D."/>
            <person name="Arkin A."/>
            <person name="Dehal P."/>
            <person name="Hazen T."/>
            <person name="Woyke T."/>
        </authorList>
    </citation>
    <scope>NUCLEOTIDE SEQUENCE [LARGE SCALE GENOMIC DNA]</scope>
    <source>
        <strain evidence="10">U5L</strain>
    </source>
</reference>
<evidence type="ECO:0000256" key="1">
    <source>
        <dbReference type="ARBA" id="ARBA00001595"/>
    </source>
</evidence>
<protein>
    <recommendedName>
        <fullName evidence="3">maltose alpha-D-glucosyltransferase</fullName>
        <ecNumber evidence="3">5.4.99.16</ecNumber>
    </recommendedName>
    <alternativeName>
        <fullName evidence="7">Maltose alpha-D-glucosyltransferase</fullName>
    </alternativeName>
</protein>
<dbReference type="eggNOG" id="COG3281">
    <property type="taxonomic scope" value="Bacteria"/>
</dbReference>
<evidence type="ECO:0000256" key="7">
    <source>
        <dbReference type="ARBA" id="ARBA00031378"/>
    </source>
</evidence>
<organism evidence="10">
    <name type="scientific">Desulfovibrio sp. U5L</name>
    <dbReference type="NCBI Taxonomy" id="596152"/>
    <lineage>
        <taxon>Bacteria</taxon>
        <taxon>Pseudomonadati</taxon>
        <taxon>Thermodesulfobacteriota</taxon>
        <taxon>Desulfovibrionia</taxon>
        <taxon>Desulfovibrionales</taxon>
        <taxon>Desulfovibrionaceae</taxon>
        <taxon>Desulfovibrio</taxon>
    </lineage>
</organism>
<evidence type="ECO:0000256" key="2">
    <source>
        <dbReference type="ARBA" id="ARBA00005496"/>
    </source>
</evidence>
<dbReference type="PANTHER" id="PTHR10357:SF219">
    <property type="entry name" value="MALTOSE ALPHA-D-GLUCOSYLTRANSFERASE"/>
    <property type="match status" value="1"/>
</dbReference>
<evidence type="ECO:0000256" key="3">
    <source>
        <dbReference type="ARBA" id="ARBA00012619"/>
    </source>
</evidence>
<dbReference type="InterPro" id="IPR045857">
    <property type="entry name" value="O16G_dom_2"/>
</dbReference>
<dbReference type="InterPro" id="IPR012810">
    <property type="entry name" value="TreS/a-amylase_N"/>
</dbReference>
<dbReference type="SUPFAM" id="SSF51011">
    <property type="entry name" value="Glycosyl hydrolase domain"/>
    <property type="match status" value="1"/>
</dbReference>
<dbReference type="STRING" id="596152.DesU5LDRAFT_3660"/>
<dbReference type="InterPro" id="IPR006047">
    <property type="entry name" value="GH13_cat_dom"/>
</dbReference>
<evidence type="ECO:0000256" key="5">
    <source>
        <dbReference type="ARBA" id="ARBA00022837"/>
    </source>
</evidence>